<dbReference type="EMBL" id="CP033923">
    <property type="protein sequence ID" value="AZA93039.1"/>
    <property type="molecule type" value="Genomic_DNA"/>
</dbReference>
<evidence type="ECO:0000313" key="2">
    <source>
        <dbReference type="Proteomes" id="UP000278288"/>
    </source>
</evidence>
<dbReference type="Proteomes" id="UP000278288">
    <property type="component" value="Chromosome"/>
</dbReference>
<gene>
    <name evidence="1" type="ORF">EG343_21765</name>
</gene>
<organism evidence="1 2">
    <name type="scientific">Chryseobacterium nakagawai</name>
    <dbReference type="NCBI Taxonomy" id="1241982"/>
    <lineage>
        <taxon>Bacteria</taxon>
        <taxon>Pseudomonadati</taxon>
        <taxon>Bacteroidota</taxon>
        <taxon>Flavobacteriia</taxon>
        <taxon>Flavobacteriales</taxon>
        <taxon>Weeksellaceae</taxon>
        <taxon>Chryseobacterium group</taxon>
        <taxon>Chryseobacterium</taxon>
    </lineage>
</organism>
<protein>
    <submittedName>
        <fullName evidence="1">Uncharacterized protein</fullName>
    </submittedName>
</protein>
<name>A0AAD0YQN4_CHRNA</name>
<sequence>MKFKELKKLSIMSYTLKKLSKPAAGAGAPTTGNKYAYLVPVDDLVSHPNPDGNNVLLVGQPVFKENKGMIPIYITNSSQEFSYESQGEQDARSHKVKFIGTHPGTELEALEFAQNNLDKEFIVYIPGCNSNDQKKVLGRPCAPLIFRSNHKGGKDGSKFEFTFEQEVGSKYVYFLYDGPLMPQEQLYSEVDFTTALTSLQTVQKVKTTATTQALKISSLDNVTATQITFIGQEKDNAKAGTISTDLAGANFLIITKDGLQWKAIDGSTITFEIYHAGSKVILLERWRT</sequence>
<dbReference type="AlphaFoldDB" id="A0AAD0YQN4"/>
<evidence type="ECO:0000313" key="1">
    <source>
        <dbReference type="EMBL" id="AZA93039.1"/>
    </source>
</evidence>
<keyword evidence="2" id="KW-1185">Reference proteome</keyword>
<proteinExistence type="predicted"/>
<accession>A0AAD0YQN4</accession>
<dbReference type="KEGG" id="cnk:EG343_21765"/>
<reference evidence="1 2" key="1">
    <citation type="submission" date="2018-11" db="EMBL/GenBank/DDBJ databases">
        <title>Proposal to divide the Flavobacteriaceae and reorganize its genera based on Amino Acid Identity values calculated from whole genome sequences.</title>
        <authorList>
            <person name="Nicholson A.C."/>
            <person name="Gulvik C.A."/>
            <person name="Whitney A.M."/>
            <person name="Humrighouse B.W."/>
            <person name="Bell M."/>
            <person name="Holmes B."/>
            <person name="Steigerwalt A.G."/>
            <person name="Villarma A."/>
            <person name="Sheth M."/>
            <person name="Batra D."/>
            <person name="Pryor J."/>
            <person name="Bernardet J.-F."/>
            <person name="Hugo C."/>
            <person name="Kampfer P."/>
            <person name="Newman J."/>
            <person name="McQuiston J.R."/>
        </authorList>
    </citation>
    <scope>NUCLEOTIDE SEQUENCE [LARGE SCALE GENOMIC DNA]</scope>
    <source>
        <strain evidence="1 2">G0041</strain>
    </source>
</reference>